<dbReference type="InterPro" id="IPR024370">
    <property type="entry name" value="PBP_domain"/>
</dbReference>
<dbReference type="InterPro" id="IPR050811">
    <property type="entry name" value="Phosphate_ABC_transporter"/>
</dbReference>
<feature type="chain" id="PRO_5027157763" description="Phosphate-binding protein" evidence="4">
    <location>
        <begin position="21"/>
        <end position="333"/>
    </location>
</feature>
<dbReference type="KEGG" id="bbat:Bdt_1647"/>
<gene>
    <name evidence="6" type="primary">pstS</name>
    <name evidence="6" type="ORF">Bdt_1647</name>
</gene>
<dbReference type="PATRIC" id="fig|1069642.3.peg.1628"/>
<dbReference type="PANTHER" id="PTHR30570:SF1">
    <property type="entry name" value="PHOSPHATE-BINDING PROTEIN PSTS"/>
    <property type="match status" value="1"/>
</dbReference>
<dbReference type="RefSeq" id="WP_015090793.1">
    <property type="nucleotide sequence ID" value="NC_019567.1"/>
</dbReference>
<keyword evidence="4" id="KW-0592">Phosphate transport</keyword>
<evidence type="ECO:0000256" key="1">
    <source>
        <dbReference type="ARBA" id="ARBA00008725"/>
    </source>
</evidence>
<comment type="similarity">
    <text evidence="1 4">Belongs to the PstS family.</text>
</comment>
<evidence type="ECO:0000313" key="6">
    <source>
        <dbReference type="EMBL" id="AFY01342.1"/>
    </source>
</evidence>
<dbReference type="AlphaFoldDB" id="K7ZFA9"/>
<feature type="signal peptide" evidence="4">
    <location>
        <begin position="1"/>
        <end position="20"/>
    </location>
</feature>
<dbReference type="InterPro" id="IPR011862">
    <property type="entry name" value="Phos-bd"/>
</dbReference>
<dbReference type="Proteomes" id="UP000010074">
    <property type="component" value="Chromosome"/>
</dbReference>
<evidence type="ECO:0000256" key="3">
    <source>
        <dbReference type="ARBA" id="ARBA00022729"/>
    </source>
</evidence>
<organism evidence="6 7">
    <name type="scientific">Bdellovibrio bacteriovorus str. Tiberius</name>
    <dbReference type="NCBI Taxonomy" id="1069642"/>
    <lineage>
        <taxon>Bacteria</taxon>
        <taxon>Pseudomonadati</taxon>
        <taxon>Bdellovibrionota</taxon>
        <taxon>Bdellovibrionia</taxon>
        <taxon>Bdellovibrionales</taxon>
        <taxon>Pseudobdellovibrionaceae</taxon>
        <taxon>Bdellovibrio</taxon>
    </lineage>
</organism>
<dbReference type="NCBIfam" id="TIGR02136">
    <property type="entry name" value="ptsS_2"/>
    <property type="match status" value="1"/>
</dbReference>
<dbReference type="OrthoDB" id="5289083at2"/>
<name>K7ZFA9_BDEBC</name>
<keyword evidence="3 4" id="KW-0732">Signal</keyword>
<dbReference type="Pfam" id="PF12849">
    <property type="entry name" value="PBP_like_2"/>
    <property type="match status" value="1"/>
</dbReference>
<evidence type="ECO:0000313" key="7">
    <source>
        <dbReference type="Proteomes" id="UP000010074"/>
    </source>
</evidence>
<dbReference type="GO" id="GO:0042301">
    <property type="term" value="F:phosphate ion binding"/>
    <property type="evidence" value="ECO:0007669"/>
    <property type="project" value="UniProtKB-UniRule"/>
</dbReference>
<dbReference type="PANTHER" id="PTHR30570">
    <property type="entry name" value="PERIPLASMIC PHOSPHATE BINDING COMPONENT OF PHOSPHATE ABC TRANSPORTER"/>
    <property type="match status" value="1"/>
</dbReference>
<evidence type="ECO:0000256" key="4">
    <source>
        <dbReference type="RuleBase" id="RU367119"/>
    </source>
</evidence>
<dbReference type="SUPFAM" id="SSF53850">
    <property type="entry name" value="Periplasmic binding protein-like II"/>
    <property type="match status" value="1"/>
</dbReference>
<dbReference type="CDD" id="cd13654">
    <property type="entry name" value="PBP2_phosphate_like_2"/>
    <property type="match status" value="1"/>
</dbReference>
<sequence length="333" mass="36268">MLTNFVVSLSVVIAAALAHAQAPVIKIDGSSTVFPITEAMAEEFQSSQRGKVRVTVGISGTGGGFKKFCRGETDVQNASRPIQASEIETCRKAGIKFLELPIAYDATAVVVNPKNTWLKSITVAELKKMWEPGAQGKINTWADVNPAWPKEKLKLYGAGSDSGTFDYFTEAVVGKSKSSRGDYTASEDDNTLVTGVSNDLYALGYVPLAYYEENKGKLKVVAIVGGDKAPKKNEAVLPGRETVENGSYFPLSRPIFIYVSEKSMAKAEVKEFVNFYISKSFEIVPQVKYVPLPAKAYDMVKDHVKKNKLGTVFGGHSEVGLKIEELMKREGSL</sequence>
<dbReference type="EMBL" id="CP002930">
    <property type="protein sequence ID" value="AFY01342.1"/>
    <property type="molecule type" value="Genomic_DNA"/>
</dbReference>
<comment type="function">
    <text evidence="4">Involved in the system for phosphate transport across the cytoplasmic membrane.</text>
</comment>
<proteinExistence type="inferred from homology"/>
<dbReference type="Gene3D" id="3.40.190.10">
    <property type="entry name" value="Periplasmic binding protein-like II"/>
    <property type="match status" value="2"/>
</dbReference>
<feature type="domain" description="PBP" evidence="5">
    <location>
        <begin position="20"/>
        <end position="279"/>
    </location>
</feature>
<evidence type="ECO:0000256" key="2">
    <source>
        <dbReference type="ARBA" id="ARBA00022448"/>
    </source>
</evidence>
<reference evidence="6 7" key="1">
    <citation type="journal article" date="2012" name="BMC Genomics">
        <title>Genome analysis of a simultaneously predatory and prey-independent, novel Bdellovibrio bacteriovorus from the River Tiber, supports in silico predictions of both ancient and recent lateral gene transfer from diverse bacteria.</title>
        <authorList>
            <person name="Hobley L."/>
            <person name="Lerner T.R."/>
            <person name="Williams L.E."/>
            <person name="Lambert C."/>
            <person name="Till R."/>
            <person name="Milner D.S."/>
            <person name="Basford S.M."/>
            <person name="Capeness M.J."/>
            <person name="Fenton A.K."/>
            <person name="Atterbury R.J."/>
            <person name="Harris M.A."/>
            <person name="Sockett R.E."/>
        </authorList>
    </citation>
    <scope>NUCLEOTIDE SEQUENCE [LARGE SCALE GENOMIC DNA]</scope>
    <source>
        <strain evidence="6 7">Tiberius</strain>
    </source>
</reference>
<dbReference type="GO" id="GO:0006817">
    <property type="term" value="P:phosphate ion transport"/>
    <property type="evidence" value="ECO:0007669"/>
    <property type="project" value="UniProtKB-UniRule"/>
</dbReference>
<dbReference type="STRING" id="1069642.Bdt_1647"/>
<protein>
    <recommendedName>
        <fullName evidence="4">Phosphate-binding protein</fullName>
    </recommendedName>
</protein>
<keyword evidence="2 4" id="KW-0813">Transport</keyword>
<dbReference type="HOGENOM" id="CLU_026228_1_0_7"/>
<evidence type="ECO:0000259" key="5">
    <source>
        <dbReference type="Pfam" id="PF12849"/>
    </source>
</evidence>
<accession>K7ZFA9</accession>